<dbReference type="Proteomes" id="UP000278756">
    <property type="component" value="Chromosome 2"/>
</dbReference>
<dbReference type="RefSeq" id="WP_126423039.1">
    <property type="nucleotide sequence ID" value="NZ_AP018828.1"/>
</dbReference>
<reference evidence="3" key="1">
    <citation type="journal article" date="2017" name="Biotechnol. Biofuels">
        <title>Evaluation of environmental bacterial communities as a factor affecting the growth of duckweed Lemna minor.</title>
        <authorList>
            <person name="Ishizawa H."/>
            <person name="Kuroda M."/>
            <person name="Morikawa M."/>
            <person name="Ike M."/>
        </authorList>
    </citation>
    <scope>NUCLEOTIDE SEQUENCE [LARGE SCALE GENOMIC DNA]</scope>
    <source>
        <strain evidence="3">M6</strain>
    </source>
</reference>
<feature type="chain" id="PRO_5018041495" description="DUF3298 domain-containing protein" evidence="1">
    <location>
        <begin position="22"/>
        <end position="399"/>
    </location>
</feature>
<evidence type="ECO:0008006" key="4">
    <source>
        <dbReference type="Google" id="ProtNLM"/>
    </source>
</evidence>
<gene>
    <name evidence="2" type="ORF">EM6_2197</name>
</gene>
<dbReference type="OrthoDB" id="7170174at2"/>
<name>A0A3G9G6M0_9CAUL</name>
<evidence type="ECO:0000256" key="1">
    <source>
        <dbReference type="SAM" id="SignalP"/>
    </source>
</evidence>
<protein>
    <recommendedName>
        <fullName evidence="4">DUF3298 domain-containing protein</fullName>
    </recommendedName>
</protein>
<sequence length="399" mass="43222">MKLLASVVFGLGLLMTTTAHADTVTQTVYEGTIGKSPVVVELRSATVKGKTVYIGQYYYTRYRTLISLKASGAALTFQEHPGCFVGPDCPVTGTLTLKPAPAGLTGTWTAKGKKASLPVSLTKNVTRSLTSTLSLTQPGDLYAVDDTLNQGRGELARNDPFRARRVNQNNVYGPEISAGQIAYRTVTDKATGVHYLQLTRHPDPAVLAKVNATLDVERFFRVENALDCLSQTGFVGAGTTGGFEDFTDKVVYVSSSLMAVESAGSTYCGGAHPSNSWGITMYDLKRGGYLNADQLLNLYITPPGWAPGDERPETPAFQRLKAKLSPQSPWFVGDRSIPECLADDVGYDYQTSFNDKGLVFSRSDLPHVMGACMGVYYVVPYAELKALWRPEAKAYFSGL</sequence>
<evidence type="ECO:0000313" key="3">
    <source>
        <dbReference type="Proteomes" id="UP000278756"/>
    </source>
</evidence>
<dbReference type="EMBL" id="AP018828">
    <property type="protein sequence ID" value="BBF81595.1"/>
    <property type="molecule type" value="Genomic_DNA"/>
</dbReference>
<proteinExistence type="predicted"/>
<evidence type="ECO:0000313" key="2">
    <source>
        <dbReference type="EMBL" id="BBF81595.1"/>
    </source>
</evidence>
<keyword evidence="1" id="KW-0732">Signal</keyword>
<accession>A0A3G9G6M0</accession>
<reference evidence="3" key="2">
    <citation type="journal article" date="2017" name="Plant Physiol. Biochem.">
        <title>Differential oxidative and antioxidative response of duckweed Lemna minor toward plant growth promoting/inhibiting bacteria.</title>
        <authorList>
            <person name="Ishizawa H."/>
            <person name="Kuroda M."/>
            <person name="Morikawa M."/>
            <person name="Ike M."/>
        </authorList>
    </citation>
    <scope>NUCLEOTIDE SEQUENCE [LARGE SCALE GENOMIC DNA]</scope>
    <source>
        <strain evidence="3">M6</strain>
    </source>
</reference>
<feature type="signal peptide" evidence="1">
    <location>
        <begin position="1"/>
        <end position="21"/>
    </location>
</feature>
<organism evidence="2 3">
    <name type="scientific">Asticcacaulis excentricus</name>
    <dbReference type="NCBI Taxonomy" id="78587"/>
    <lineage>
        <taxon>Bacteria</taxon>
        <taxon>Pseudomonadati</taxon>
        <taxon>Pseudomonadota</taxon>
        <taxon>Alphaproteobacteria</taxon>
        <taxon>Caulobacterales</taxon>
        <taxon>Caulobacteraceae</taxon>
        <taxon>Asticcacaulis</taxon>
    </lineage>
</organism>
<dbReference type="AlphaFoldDB" id="A0A3G9G6M0"/>